<gene>
    <name evidence="2" type="ORF">Ana3638_09140</name>
</gene>
<dbReference type="InterPro" id="IPR002934">
    <property type="entry name" value="Polymerase_NTP_transf_dom"/>
</dbReference>
<protein>
    <recommendedName>
        <fullName evidence="1">Polymerase nucleotidyl transferase domain-containing protein</fullName>
    </recommendedName>
</protein>
<dbReference type="Gene3D" id="3.30.460.10">
    <property type="entry name" value="Beta Polymerase, domain 2"/>
    <property type="match status" value="1"/>
</dbReference>
<dbReference type="Proteomes" id="UP000464314">
    <property type="component" value="Chromosome"/>
</dbReference>
<evidence type="ECO:0000259" key="1">
    <source>
        <dbReference type="Pfam" id="PF01909"/>
    </source>
</evidence>
<dbReference type="AlphaFoldDB" id="A0A6P1TLM1"/>
<name>A0A6P1TLM1_9FIRM</name>
<dbReference type="SUPFAM" id="SSF81301">
    <property type="entry name" value="Nucleotidyltransferase"/>
    <property type="match status" value="1"/>
</dbReference>
<proteinExistence type="predicted"/>
<dbReference type="KEGG" id="anr:Ana3638_09140"/>
<reference evidence="2 3" key="1">
    <citation type="submission" date="2020-01" db="EMBL/GenBank/DDBJ databases">
        <title>Genome analysis of Anaerocolumna sp. CBA3638.</title>
        <authorList>
            <person name="Kim J."/>
            <person name="Roh S.W."/>
        </authorList>
    </citation>
    <scope>NUCLEOTIDE SEQUENCE [LARGE SCALE GENOMIC DNA]</scope>
    <source>
        <strain evidence="2 3">CBA3638</strain>
    </source>
</reference>
<dbReference type="Pfam" id="PF01909">
    <property type="entry name" value="NTP_transf_2"/>
    <property type="match status" value="1"/>
</dbReference>
<organism evidence="2 3">
    <name type="scientific">Anaerocolumna sedimenticola</name>
    <dbReference type="NCBI Taxonomy" id="2696063"/>
    <lineage>
        <taxon>Bacteria</taxon>
        <taxon>Bacillati</taxon>
        <taxon>Bacillota</taxon>
        <taxon>Clostridia</taxon>
        <taxon>Lachnospirales</taxon>
        <taxon>Lachnospiraceae</taxon>
        <taxon>Anaerocolumna</taxon>
    </lineage>
</organism>
<sequence length="148" mass="17325">MIDLSTLEKRKTFLTGFKETLSEKFKDMDYNVFIFGSFVTDKFKPDKSDIDVAVFCKDVRVGVKISNFVEKYCSEVLAIDCDVLLIDTGMDAFVDIDACTSRYKMTDYFPVDLQEYIANLAIKRRDFYEFSDNANFLYRCELERRYSS</sequence>
<evidence type="ECO:0000313" key="2">
    <source>
        <dbReference type="EMBL" id="QHQ60911.1"/>
    </source>
</evidence>
<dbReference type="InterPro" id="IPR043519">
    <property type="entry name" value="NT_sf"/>
</dbReference>
<evidence type="ECO:0000313" key="3">
    <source>
        <dbReference type="Proteomes" id="UP000464314"/>
    </source>
</evidence>
<accession>A0A6P1TLM1</accession>
<dbReference type="EMBL" id="CP048000">
    <property type="protein sequence ID" value="QHQ60911.1"/>
    <property type="molecule type" value="Genomic_DNA"/>
</dbReference>
<feature type="domain" description="Polymerase nucleotidyl transferase" evidence="1">
    <location>
        <begin position="17"/>
        <end position="85"/>
    </location>
</feature>
<dbReference type="CDD" id="cd05403">
    <property type="entry name" value="NT_KNTase_like"/>
    <property type="match status" value="1"/>
</dbReference>
<keyword evidence="3" id="KW-1185">Reference proteome</keyword>
<dbReference type="RefSeq" id="WP_161837739.1">
    <property type="nucleotide sequence ID" value="NZ_CP048000.1"/>
</dbReference>
<dbReference type="GO" id="GO:0016779">
    <property type="term" value="F:nucleotidyltransferase activity"/>
    <property type="evidence" value="ECO:0007669"/>
    <property type="project" value="InterPro"/>
</dbReference>